<proteinExistence type="predicted"/>
<dbReference type="OrthoDB" id="5213862at2759"/>
<comment type="caution">
    <text evidence="2">The sequence shown here is derived from an EMBL/GenBank/DDBJ whole genome shotgun (WGS) entry which is preliminary data.</text>
</comment>
<evidence type="ECO:0000256" key="1">
    <source>
        <dbReference type="SAM" id="MobiDB-lite"/>
    </source>
</evidence>
<protein>
    <submittedName>
        <fullName evidence="2">Uncharacterized protein</fullName>
    </submittedName>
</protein>
<dbReference type="Proteomes" id="UP000256645">
    <property type="component" value="Unassembled WGS sequence"/>
</dbReference>
<feature type="compositionally biased region" description="Basic residues" evidence="1">
    <location>
        <begin position="333"/>
        <end position="343"/>
    </location>
</feature>
<evidence type="ECO:0000313" key="3">
    <source>
        <dbReference type="Proteomes" id="UP000256645"/>
    </source>
</evidence>
<feature type="region of interest" description="Disordered" evidence="1">
    <location>
        <begin position="698"/>
        <end position="736"/>
    </location>
</feature>
<feature type="region of interest" description="Disordered" evidence="1">
    <location>
        <begin position="49"/>
        <end position="72"/>
    </location>
</feature>
<feature type="region of interest" description="Disordered" evidence="1">
    <location>
        <begin position="91"/>
        <end position="117"/>
    </location>
</feature>
<sequence length="812" mass="89751">MNNDSNYNPAVGALLLIPILIAASAAVVLVKSTQLGKRILESWSSTWESWSPSIPGTRRNRRKRKNTKLTSSGSHYADSWYDLESIRSEKAPSTSLGQPPVEQRDFTNDSAETLSRSWHPNRSARLKWSFTNPRSRNPHHFESSSVAKPSVAVLRPEKSSDGIVEAYLIPPMKLRKDRGSVLDGLEDGAFKEKPDNIIQELVHRHRGHNFHRNSLGDMNTVTASSNNNDPDVTPKAKQNFTRTFSAGGFAKSEYNQAKTDGIGSTHPARTILASDNSISPFNGVDGKKELGDSPRIPRRRLSKSKNFFLKAIGGRSAVEPELNHKSTTASKGTLRRRLSRHDRKISSSSYAESITSVPLSHDSLESESRDITDVHADPRISNYGTRDFSIASSLSDTRPFTETLVLCPCLTITSEASSVDSAGCSMWAAVSVTGVLREPHYNAPHMYGDLYALRFDFQPGPGCVVEEIFGDLYEPRKIQAANTELILVKVRLPMVKVRSRHIKESSDELMAELQNHLGETMTPYLTARITYRHSAFPGPEDSVPSYEDEISCTVCQTRMQTEARAVIKRNNLYSAWSPRTSRTIKPPLHVNPLVQLIEAHLPHDQAREAIRLLASERVQIPQAKRHDGKHGQETSSAETVRANGIAATIDSAVNMLMAVSQDDRPTTPASLNMLEVIDSAAEAEMDPARKIWSHMRNISRPSHEKHDGLDADTPSSSDEEDEAAYSSASYSAASENGRMLVEETDISDQYDVEEERSRIKEFVVRNERGAGADTSRGTVARKKGPAKGPESGVGALGLTLGGRSWGWSPPWW</sequence>
<dbReference type="EMBL" id="PDLM01000004">
    <property type="protein sequence ID" value="RDW79450.1"/>
    <property type="molecule type" value="Genomic_DNA"/>
</dbReference>
<feature type="compositionally biased region" description="Basic residues" evidence="1">
    <location>
        <begin position="58"/>
        <end position="67"/>
    </location>
</feature>
<feature type="compositionally biased region" description="Low complexity" evidence="1">
    <location>
        <begin position="724"/>
        <end position="735"/>
    </location>
</feature>
<feature type="region of interest" description="Disordered" evidence="1">
    <location>
        <begin position="622"/>
        <end position="641"/>
    </location>
</feature>
<evidence type="ECO:0000313" key="2">
    <source>
        <dbReference type="EMBL" id="RDW79450.1"/>
    </source>
</evidence>
<reference evidence="2 3" key="1">
    <citation type="journal article" date="2018" name="IMA Fungus">
        <title>IMA Genome-F 9: Draft genome sequence of Annulohypoxylon stygium, Aspergillus mulundensis, Berkeleyomyces basicola (syn. Thielaviopsis basicola), Ceratocystis smalleyi, two Cercospora beticola strains, Coleophoma cylindrospora, Fusarium fracticaudum, Phialophora cf. hyalina, and Morchella septimelata.</title>
        <authorList>
            <person name="Wingfield B.D."/>
            <person name="Bills G.F."/>
            <person name="Dong Y."/>
            <person name="Huang W."/>
            <person name="Nel W.J."/>
            <person name="Swalarsk-Parry B.S."/>
            <person name="Vaghefi N."/>
            <person name="Wilken P.M."/>
            <person name="An Z."/>
            <person name="de Beer Z.W."/>
            <person name="De Vos L."/>
            <person name="Chen L."/>
            <person name="Duong T.A."/>
            <person name="Gao Y."/>
            <person name="Hammerbacher A."/>
            <person name="Kikkert J.R."/>
            <person name="Li Y."/>
            <person name="Li H."/>
            <person name="Li K."/>
            <person name="Li Q."/>
            <person name="Liu X."/>
            <person name="Ma X."/>
            <person name="Naidoo K."/>
            <person name="Pethybridge S.J."/>
            <person name="Sun J."/>
            <person name="Steenkamp E.T."/>
            <person name="van der Nest M.A."/>
            <person name="van Wyk S."/>
            <person name="Wingfield M.J."/>
            <person name="Xiong C."/>
            <person name="Yue Q."/>
            <person name="Zhang X."/>
        </authorList>
    </citation>
    <scope>NUCLEOTIDE SEQUENCE [LARGE SCALE GENOMIC DNA]</scope>
    <source>
        <strain evidence="2 3">BP6252</strain>
    </source>
</reference>
<feature type="region of interest" description="Disordered" evidence="1">
    <location>
        <begin position="768"/>
        <end position="812"/>
    </location>
</feature>
<organism evidence="2 3">
    <name type="scientific">Coleophoma cylindrospora</name>
    <dbReference type="NCBI Taxonomy" id="1849047"/>
    <lineage>
        <taxon>Eukaryota</taxon>
        <taxon>Fungi</taxon>
        <taxon>Dikarya</taxon>
        <taxon>Ascomycota</taxon>
        <taxon>Pezizomycotina</taxon>
        <taxon>Leotiomycetes</taxon>
        <taxon>Helotiales</taxon>
        <taxon>Dermateaceae</taxon>
        <taxon>Coleophoma</taxon>
    </lineage>
</organism>
<name>A0A3D8S013_9HELO</name>
<dbReference type="AlphaFoldDB" id="A0A3D8S013"/>
<keyword evidence="3" id="KW-1185">Reference proteome</keyword>
<gene>
    <name evidence="2" type="ORF">BP6252_04088</name>
</gene>
<feature type="compositionally biased region" description="Polar residues" evidence="1">
    <location>
        <begin position="108"/>
        <end position="117"/>
    </location>
</feature>
<accession>A0A3D8S013</accession>
<feature type="region of interest" description="Disordered" evidence="1">
    <location>
        <begin position="321"/>
        <end position="347"/>
    </location>
</feature>